<dbReference type="Pfam" id="PF00188">
    <property type="entry name" value="CAP"/>
    <property type="match status" value="1"/>
</dbReference>
<feature type="region of interest" description="Disordered" evidence="1">
    <location>
        <begin position="48"/>
        <end position="143"/>
    </location>
</feature>
<feature type="compositionally biased region" description="Low complexity" evidence="1">
    <location>
        <begin position="112"/>
        <end position="143"/>
    </location>
</feature>
<protein>
    <submittedName>
        <fullName evidence="4">PR-1-like protein</fullName>
    </submittedName>
</protein>
<dbReference type="EMBL" id="MU863632">
    <property type="protein sequence ID" value="KAK4102331.1"/>
    <property type="molecule type" value="Genomic_DNA"/>
</dbReference>
<reference evidence="4" key="1">
    <citation type="journal article" date="2023" name="Mol. Phylogenet. Evol.">
        <title>Genome-scale phylogeny and comparative genomics of the fungal order Sordariales.</title>
        <authorList>
            <person name="Hensen N."/>
            <person name="Bonometti L."/>
            <person name="Westerberg I."/>
            <person name="Brannstrom I.O."/>
            <person name="Guillou S."/>
            <person name="Cros-Aarteil S."/>
            <person name="Calhoun S."/>
            <person name="Haridas S."/>
            <person name="Kuo A."/>
            <person name="Mondo S."/>
            <person name="Pangilinan J."/>
            <person name="Riley R."/>
            <person name="LaButti K."/>
            <person name="Andreopoulos B."/>
            <person name="Lipzen A."/>
            <person name="Chen C."/>
            <person name="Yan M."/>
            <person name="Daum C."/>
            <person name="Ng V."/>
            <person name="Clum A."/>
            <person name="Steindorff A."/>
            <person name="Ohm R.A."/>
            <person name="Martin F."/>
            <person name="Silar P."/>
            <person name="Natvig D.O."/>
            <person name="Lalanne C."/>
            <person name="Gautier V."/>
            <person name="Ament-Velasquez S.L."/>
            <person name="Kruys A."/>
            <person name="Hutchinson M.I."/>
            <person name="Powell A.J."/>
            <person name="Barry K."/>
            <person name="Miller A.N."/>
            <person name="Grigoriev I.V."/>
            <person name="Debuchy R."/>
            <person name="Gladieux P."/>
            <person name="Hiltunen Thoren M."/>
            <person name="Johannesson H."/>
        </authorList>
    </citation>
    <scope>NUCLEOTIDE SEQUENCE</scope>
    <source>
        <strain evidence="4">CBS 757.83</strain>
    </source>
</reference>
<sequence length="317" mass="33808">MKSTTLLAACGALLATASPILQGRRLFVETDVVVEWVTVTVTEGDTSTVFRRPNHEKPTPITTSSPEPSSTPPPPPPPPPSSAVPEPVLPTPEPSPEPIPEPSPEPSPEPAPVAVAPVVEVPQPSPEAPEATPPTEEAPAAQPSDYQSTALYHHNIHRFNHSADALAWDDGLASSAETLAKRCVFEHDTSINGGGYGQNLANWGSSGDPEAFGATGSVARAASNGWYNNELYLFPHEDFGKDTPDMSNFMKWGHFSQLVWANTKKVGCYTYFCEAGTIYDTMGSWYTVCNYSPAGNMGGAYGDNVKPPLGQQYVEAA</sequence>
<reference evidence="4" key="2">
    <citation type="submission" date="2023-05" db="EMBL/GenBank/DDBJ databases">
        <authorList>
            <consortium name="Lawrence Berkeley National Laboratory"/>
            <person name="Steindorff A."/>
            <person name="Hensen N."/>
            <person name="Bonometti L."/>
            <person name="Westerberg I."/>
            <person name="Brannstrom I.O."/>
            <person name="Guillou S."/>
            <person name="Cros-Aarteil S."/>
            <person name="Calhoun S."/>
            <person name="Haridas S."/>
            <person name="Kuo A."/>
            <person name="Mondo S."/>
            <person name="Pangilinan J."/>
            <person name="Riley R."/>
            <person name="Labutti K."/>
            <person name="Andreopoulos B."/>
            <person name="Lipzen A."/>
            <person name="Chen C."/>
            <person name="Yanf M."/>
            <person name="Daum C."/>
            <person name="Ng V."/>
            <person name="Clum A."/>
            <person name="Ohm R."/>
            <person name="Martin F."/>
            <person name="Silar P."/>
            <person name="Natvig D."/>
            <person name="Lalanne C."/>
            <person name="Gautier V."/>
            <person name="Ament-Velasquez S.L."/>
            <person name="Kruys A."/>
            <person name="Hutchinson M.I."/>
            <person name="Powell A.J."/>
            <person name="Barry K."/>
            <person name="Miller A.N."/>
            <person name="Grigoriev I.V."/>
            <person name="Debuchy R."/>
            <person name="Gladieux P."/>
            <person name="Thoren M.H."/>
            <person name="Johannesson H."/>
        </authorList>
    </citation>
    <scope>NUCLEOTIDE SEQUENCE</scope>
    <source>
        <strain evidence="4">CBS 757.83</strain>
    </source>
</reference>
<evidence type="ECO:0000259" key="3">
    <source>
        <dbReference type="SMART" id="SM00198"/>
    </source>
</evidence>
<dbReference type="CDD" id="cd05380">
    <property type="entry name" value="CAP_euk"/>
    <property type="match status" value="1"/>
</dbReference>
<evidence type="ECO:0000256" key="2">
    <source>
        <dbReference type="SAM" id="SignalP"/>
    </source>
</evidence>
<dbReference type="SMART" id="SM00198">
    <property type="entry name" value="SCP"/>
    <property type="match status" value="1"/>
</dbReference>
<dbReference type="PRINTS" id="PR00838">
    <property type="entry name" value="V5ALLERGEN"/>
</dbReference>
<dbReference type="InterPro" id="IPR035940">
    <property type="entry name" value="CAP_sf"/>
</dbReference>
<gene>
    <name evidence="4" type="ORF">N658DRAFT_424270</name>
</gene>
<feature type="compositionally biased region" description="Pro residues" evidence="1">
    <location>
        <begin position="69"/>
        <end position="111"/>
    </location>
</feature>
<evidence type="ECO:0000256" key="1">
    <source>
        <dbReference type="SAM" id="MobiDB-lite"/>
    </source>
</evidence>
<evidence type="ECO:0000313" key="5">
    <source>
        <dbReference type="Proteomes" id="UP001305647"/>
    </source>
</evidence>
<dbReference type="InterPro" id="IPR014044">
    <property type="entry name" value="CAP_dom"/>
</dbReference>
<name>A0AAN6Q7D1_9PEZI</name>
<dbReference type="Gene3D" id="3.40.33.10">
    <property type="entry name" value="CAP"/>
    <property type="match status" value="1"/>
</dbReference>
<dbReference type="PROSITE" id="PS01009">
    <property type="entry name" value="CRISP_1"/>
    <property type="match status" value="1"/>
</dbReference>
<keyword evidence="5" id="KW-1185">Reference proteome</keyword>
<dbReference type="GO" id="GO:0005576">
    <property type="term" value="C:extracellular region"/>
    <property type="evidence" value="ECO:0007669"/>
    <property type="project" value="InterPro"/>
</dbReference>
<proteinExistence type="predicted"/>
<dbReference type="PRINTS" id="PR00837">
    <property type="entry name" value="V5TPXLIKE"/>
</dbReference>
<dbReference type="InterPro" id="IPR001283">
    <property type="entry name" value="CRISP-related"/>
</dbReference>
<accession>A0AAN6Q7D1</accession>
<dbReference type="FunFam" id="3.40.33.10:FF:000018">
    <property type="entry name" value="SCP-like extracellular protein, putative"/>
    <property type="match status" value="1"/>
</dbReference>
<keyword evidence="2" id="KW-0732">Signal</keyword>
<dbReference type="AlphaFoldDB" id="A0AAN6Q7D1"/>
<feature type="domain" description="SCP" evidence="3">
    <location>
        <begin position="145"/>
        <end position="299"/>
    </location>
</feature>
<organism evidence="4 5">
    <name type="scientific">Parathielavia hyrcaniae</name>
    <dbReference type="NCBI Taxonomy" id="113614"/>
    <lineage>
        <taxon>Eukaryota</taxon>
        <taxon>Fungi</taxon>
        <taxon>Dikarya</taxon>
        <taxon>Ascomycota</taxon>
        <taxon>Pezizomycotina</taxon>
        <taxon>Sordariomycetes</taxon>
        <taxon>Sordariomycetidae</taxon>
        <taxon>Sordariales</taxon>
        <taxon>Chaetomiaceae</taxon>
        <taxon>Parathielavia</taxon>
    </lineage>
</organism>
<dbReference type="SUPFAM" id="SSF55797">
    <property type="entry name" value="PR-1-like"/>
    <property type="match status" value="1"/>
</dbReference>
<dbReference type="InterPro" id="IPR018244">
    <property type="entry name" value="Allrgn_V5/Tpx1_CS"/>
</dbReference>
<feature type="compositionally biased region" description="Low complexity" evidence="1">
    <location>
        <begin position="59"/>
        <end position="68"/>
    </location>
</feature>
<feature type="chain" id="PRO_5042856706" evidence="2">
    <location>
        <begin position="24"/>
        <end position="317"/>
    </location>
</feature>
<dbReference type="PANTHER" id="PTHR10334">
    <property type="entry name" value="CYSTEINE-RICH SECRETORY PROTEIN-RELATED"/>
    <property type="match status" value="1"/>
</dbReference>
<evidence type="ECO:0000313" key="4">
    <source>
        <dbReference type="EMBL" id="KAK4102331.1"/>
    </source>
</evidence>
<comment type="caution">
    <text evidence="4">The sequence shown here is derived from an EMBL/GenBank/DDBJ whole genome shotgun (WGS) entry which is preliminary data.</text>
</comment>
<dbReference type="InterPro" id="IPR002413">
    <property type="entry name" value="V5_allergen-like"/>
</dbReference>
<feature type="signal peptide" evidence="2">
    <location>
        <begin position="1"/>
        <end position="23"/>
    </location>
</feature>
<dbReference type="Proteomes" id="UP001305647">
    <property type="component" value="Unassembled WGS sequence"/>
</dbReference>